<sequence>MVHQFCARPHSGGMDSTERLIDLAIQTRLFSLSNCDGWAIADEPFFVADLGQVIRQHRRWRVNLPDVLPFYGSAPIPPPSQVLASLVLTLIVGGCSANLGTGFDCASIEELRTVLSLGVDPCRIIFANPCKSVSSLVFAARTGVTRTTFDNLDELDNIRTFLPNAELVLRLYASDSDALINLGEKFGATVEASLPLLQRARELGLDVCGVSFHVGTGASNASAYVTAIRDAKIVFGYGKSLGFDMNLLDIGGGFQDSNLEDIACVLRPILKEEFPGVRLLAEPGRYYVRSAYTLACKVLSRRRHSGTDHHDRPDMLYQNDGVYGNFMNVLIEKETVRPSLVAYTWPFHSRGNNTRRKLEEHRYTIWGPTCDSMDCVAKDVPMTSEIRIGDWLKYKNMGGEYFHARLSGIELKTLTILRSLHYSNGDSVQWVFEPV</sequence>
<comment type="caution">
    <text evidence="7">The sequence shown here is derived from an EMBL/GenBank/DDBJ whole genome shotgun (WGS) entry which is preliminary data.</text>
</comment>
<keyword evidence="3" id="KW-0210">Decarboxylase</keyword>
<accession>A0A9P8NF35</accession>
<dbReference type="GO" id="GO:0005737">
    <property type="term" value="C:cytoplasm"/>
    <property type="evidence" value="ECO:0007669"/>
    <property type="project" value="TreeGrafter"/>
</dbReference>
<evidence type="ECO:0000256" key="2">
    <source>
        <dbReference type="ARBA" id="ARBA00008872"/>
    </source>
</evidence>
<keyword evidence="4" id="KW-0663">Pyridoxal phosphate</keyword>
<dbReference type="EMBL" id="JAIBSC010000049">
    <property type="protein sequence ID" value="KAH1904021.1"/>
    <property type="molecule type" value="Genomic_DNA"/>
</dbReference>
<dbReference type="SUPFAM" id="SSF50621">
    <property type="entry name" value="Alanine racemase C-terminal domain-like"/>
    <property type="match status" value="1"/>
</dbReference>
<dbReference type="AlphaFoldDB" id="A0A9P8NF35"/>
<dbReference type="PRINTS" id="PR01179">
    <property type="entry name" value="ODADCRBXLASE"/>
</dbReference>
<dbReference type="CDD" id="cd00622">
    <property type="entry name" value="PLPDE_III_ODC"/>
    <property type="match status" value="1"/>
</dbReference>
<dbReference type="PANTHER" id="PTHR11482">
    <property type="entry name" value="ARGININE/DIAMINOPIMELATE/ORNITHINE DECARBOXYLASE"/>
    <property type="match status" value="1"/>
</dbReference>
<organism evidence="7 8">
    <name type="scientific">Aspergillus fumigatus</name>
    <name type="common">Neosartorya fumigata</name>
    <dbReference type="NCBI Taxonomy" id="746128"/>
    <lineage>
        <taxon>Eukaryota</taxon>
        <taxon>Fungi</taxon>
        <taxon>Dikarya</taxon>
        <taxon>Ascomycota</taxon>
        <taxon>Pezizomycotina</taxon>
        <taxon>Eurotiomycetes</taxon>
        <taxon>Eurotiomycetidae</taxon>
        <taxon>Eurotiales</taxon>
        <taxon>Aspergillaceae</taxon>
        <taxon>Aspergillus</taxon>
        <taxon>Aspergillus subgen. Fumigati</taxon>
    </lineage>
</organism>
<dbReference type="GO" id="GO:0033387">
    <property type="term" value="P:putrescine biosynthetic process from arginine, via ornithine"/>
    <property type="evidence" value="ECO:0007669"/>
    <property type="project" value="TreeGrafter"/>
</dbReference>
<comment type="similarity">
    <text evidence="2">Belongs to the Orn/Lys/Arg decarboxylase class-II family.</text>
</comment>
<dbReference type="Gene3D" id="2.40.37.10">
    <property type="entry name" value="Lyase, Ornithine Decarboxylase, Chain A, domain 1"/>
    <property type="match status" value="1"/>
</dbReference>
<dbReference type="PRINTS" id="PR01182">
    <property type="entry name" value="ORNDCRBXLASE"/>
</dbReference>
<evidence type="ECO:0000256" key="3">
    <source>
        <dbReference type="ARBA" id="ARBA00022793"/>
    </source>
</evidence>
<dbReference type="GO" id="GO:0004586">
    <property type="term" value="F:ornithine decarboxylase activity"/>
    <property type="evidence" value="ECO:0007669"/>
    <property type="project" value="UniProtKB-ARBA"/>
</dbReference>
<dbReference type="FunFam" id="3.20.20.10:FF:000005">
    <property type="entry name" value="Ornithine decarboxylase"/>
    <property type="match status" value="1"/>
</dbReference>
<protein>
    <recommendedName>
        <fullName evidence="6">Orn/DAP/Arg decarboxylase 2 N-terminal domain-containing protein</fullName>
    </recommendedName>
</protein>
<evidence type="ECO:0000259" key="6">
    <source>
        <dbReference type="Pfam" id="PF02784"/>
    </source>
</evidence>
<dbReference type="InterPro" id="IPR000183">
    <property type="entry name" value="Orn/DAP/Arg_de-COase"/>
</dbReference>
<dbReference type="InterPro" id="IPR029066">
    <property type="entry name" value="PLP-binding_barrel"/>
</dbReference>
<feature type="domain" description="Orn/DAP/Arg decarboxylase 2 N-terminal" evidence="6">
    <location>
        <begin position="50"/>
        <end position="288"/>
    </location>
</feature>
<dbReference type="Gene3D" id="3.20.20.10">
    <property type="entry name" value="Alanine racemase"/>
    <property type="match status" value="1"/>
</dbReference>
<dbReference type="SUPFAM" id="SSF51419">
    <property type="entry name" value="PLP-binding barrel"/>
    <property type="match status" value="1"/>
</dbReference>
<proteinExistence type="inferred from homology"/>
<dbReference type="InterPro" id="IPR002433">
    <property type="entry name" value="Orn_de-COase"/>
</dbReference>
<gene>
    <name evidence="7" type="ORF">KXV57_006577</name>
</gene>
<evidence type="ECO:0000313" key="8">
    <source>
        <dbReference type="Proteomes" id="UP000813423"/>
    </source>
</evidence>
<evidence type="ECO:0000256" key="1">
    <source>
        <dbReference type="ARBA" id="ARBA00001933"/>
    </source>
</evidence>
<evidence type="ECO:0000313" key="7">
    <source>
        <dbReference type="EMBL" id="KAH1904021.1"/>
    </source>
</evidence>
<dbReference type="Pfam" id="PF02784">
    <property type="entry name" value="Orn_Arg_deC_N"/>
    <property type="match status" value="1"/>
</dbReference>
<reference evidence="7" key="1">
    <citation type="submission" date="2021-08" db="EMBL/GenBank/DDBJ databases">
        <title>Global Aspergillus fumigatus from environmental and clinical sources.</title>
        <authorList>
            <person name="Barber A."/>
            <person name="Sae-Ong T."/>
        </authorList>
    </citation>
    <scope>NUCLEOTIDE SEQUENCE</scope>
    <source>
        <strain evidence="7">NRZ-2016-071</strain>
    </source>
</reference>
<dbReference type="InterPro" id="IPR009006">
    <property type="entry name" value="Ala_racemase/Decarboxylase_C"/>
</dbReference>
<dbReference type="Proteomes" id="UP000813423">
    <property type="component" value="Unassembled WGS sequence"/>
</dbReference>
<keyword evidence="5" id="KW-0456">Lyase</keyword>
<comment type="cofactor">
    <cofactor evidence="1">
        <name>pyridoxal 5'-phosphate</name>
        <dbReference type="ChEBI" id="CHEBI:597326"/>
    </cofactor>
</comment>
<evidence type="ECO:0000256" key="4">
    <source>
        <dbReference type="ARBA" id="ARBA00022898"/>
    </source>
</evidence>
<evidence type="ECO:0000256" key="5">
    <source>
        <dbReference type="ARBA" id="ARBA00023239"/>
    </source>
</evidence>
<name>A0A9P8NF35_ASPFM</name>
<dbReference type="InterPro" id="IPR022644">
    <property type="entry name" value="De-COase2_N"/>
</dbReference>
<dbReference type="PANTHER" id="PTHR11482:SF6">
    <property type="entry name" value="ORNITHINE DECARBOXYLASE 1-RELATED"/>
    <property type="match status" value="1"/>
</dbReference>